<protein>
    <submittedName>
        <fullName evidence="8">DUF4433 domain-containing protein</fullName>
    </submittedName>
</protein>
<evidence type="ECO:0000256" key="4">
    <source>
        <dbReference type="ARBA" id="ARBA00022695"/>
    </source>
</evidence>
<dbReference type="Pfam" id="PF14487">
    <property type="entry name" value="DarT"/>
    <property type="match status" value="1"/>
</dbReference>
<comment type="similarity">
    <text evidence="6">Belongs to the DarT ADP-ribosyltransferase family.</text>
</comment>
<accession>A0A5C1YC14</accession>
<dbReference type="EMBL" id="CP043505">
    <property type="protein sequence ID" value="QEO13571.1"/>
    <property type="molecule type" value="Genomic_DNA"/>
</dbReference>
<sequence>MAECIHGFDDGLCAICFPPKQPEPPAAPPRAASSRTAASRAAATKAAATRAIGRTAVPGRRTGERAVPIDVRALRVYHVTHIDNLAGILGAGAVLPDAGDPAATPAVDLAAPAAREFRRVAHVPGTGAAIAEYVPLLLSTDADVWDAVRSGRPDPRLTADAVERPAAEHVLFVGSVASTLGPREAQPEAIAAGASDAAIAGDEFVVGWDAVERMLRRLARIEESSPFDRAEILVLGPVPIERFSLIAVANDRVRDRVRQALAAVGAKAKVAVYPPWFQPGGGAEA</sequence>
<evidence type="ECO:0000313" key="9">
    <source>
        <dbReference type="Proteomes" id="UP000324678"/>
    </source>
</evidence>
<feature type="binding site" evidence="6">
    <location>
        <position position="118"/>
    </location>
    <ligand>
        <name>NAD(+)</name>
        <dbReference type="ChEBI" id="CHEBI:57540"/>
    </ligand>
</feature>
<dbReference type="AlphaFoldDB" id="A0A5C1YC14"/>
<keyword evidence="9" id="KW-1185">Reference proteome</keyword>
<feature type="domain" description="DarT" evidence="7">
    <location>
        <begin position="74"/>
        <end position="278"/>
    </location>
</feature>
<keyword evidence="3 6" id="KW-0808">Transferase</keyword>
<dbReference type="Proteomes" id="UP000324678">
    <property type="component" value="Chromosome"/>
</dbReference>
<evidence type="ECO:0000256" key="5">
    <source>
        <dbReference type="ARBA" id="ARBA00023125"/>
    </source>
</evidence>
<evidence type="ECO:0000259" key="7">
    <source>
        <dbReference type="PROSITE" id="PS52018"/>
    </source>
</evidence>
<keyword evidence="2 6" id="KW-0328">Glycosyltransferase</keyword>
<keyword evidence="4 6" id="KW-0548">Nucleotidyltransferase</keyword>
<gene>
    <name evidence="8" type="ORF">FLP10_03415</name>
</gene>
<dbReference type="GO" id="GO:0016757">
    <property type="term" value="F:glycosyltransferase activity"/>
    <property type="evidence" value="ECO:0007669"/>
    <property type="project" value="UniProtKB-UniRule"/>
</dbReference>
<dbReference type="PROSITE" id="PS52018">
    <property type="entry name" value="DART"/>
    <property type="match status" value="1"/>
</dbReference>
<dbReference type="GO" id="GO:0016779">
    <property type="term" value="F:nucleotidyltransferase activity"/>
    <property type="evidence" value="ECO:0007669"/>
    <property type="project" value="UniProtKB-UniRule"/>
</dbReference>
<dbReference type="RefSeq" id="WP_149159594.1">
    <property type="nucleotide sequence ID" value="NZ_CP043505.1"/>
</dbReference>
<name>A0A5C1YC14_9MICO</name>
<evidence type="ECO:0000256" key="3">
    <source>
        <dbReference type="ARBA" id="ARBA00022679"/>
    </source>
</evidence>
<evidence type="ECO:0000313" key="8">
    <source>
        <dbReference type="EMBL" id="QEO13571.1"/>
    </source>
</evidence>
<dbReference type="InterPro" id="IPR029494">
    <property type="entry name" value="DarT"/>
</dbReference>
<proteinExistence type="inferred from homology"/>
<dbReference type="GO" id="GO:0003677">
    <property type="term" value="F:DNA binding"/>
    <property type="evidence" value="ECO:0007669"/>
    <property type="project" value="UniProtKB-UniRule"/>
</dbReference>
<keyword evidence="5 6" id="KW-0238">DNA-binding</keyword>
<organism evidence="8 9">
    <name type="scientific">Agromyces intestinalis</name>
    <dbReference type="NCBI Taxonomy" id="2592652"/>
    <lineage>
        <taxon>Bacteria</taxon>
        <taxon>Bacillati</taxon>
        <taxon>Actinomycetota</taxon>
        <taxon>Actinomycetes</taxon>
        <taxon>Micrococcales</taxon>
        <taxon>Microbacteriaceae</taxon>
        <taxon>Agromyces</taxon>
    </lineage>
</organism>
<evidence type="ECO:0000256" key="6">
    <source>
        <dbReference type="PROSITE-ProRule" id="PRU01362"/>
    </source>
</evidence>
<reference evidence="8 9" key="1">
    <citation type="submission" date="2019-09" db="EMBL/GenBank/DDBJ databases">
        <title>Genome sequencing of strain KACC 19306.</title>
        <authorList>
            <person name="Heo J."/>
            <person name="Kim S.-J."/>
            <person name="Kim J.-S."/>
            <person name="Hong S.-B."/>
            <person name="Kwon S.-W."/>
        </authorList>
    </citation>
    <scope>NUCLEOTIDE SEQUENCE [LARGE SCALE GENOMIC DNA]</scope>
    <source>
        <strain evidence="8 9">KACC 19306</strain>
    </source>
</reference>
<evidence type="ECO:0000256" key="2">
    <source>
        <dbReference type="ARBA" id="ARBA00022676"/>
    </source>
</evidence>
<dbReference type="KEGG" id="ail:FLP10_03415"/>
<feature type="binding site" evidence="6">
    <location>
        <begin position="78"/>
        <end position="80"/>
    </location>
    <ligand>
        <name>NAD(+)</name>
        <dbReference type="ChEBI" id="CHEBI:57540"/>
    </ligand>
</feature>
<dbReference type="OrthoDB" id="9813972at2"/>
<feature type="binding site" evidence="6">
    <location>
        <position position="95"/>
    </location>
    <ligand>
        <name>NAD(+)</name>
        <dbReference type="ChEBI" id="CHEBI:57540"/>
    </ligand>
</feature>
<feature type="active site" evidence="6">
    <location>
        <position position="231"/>
    </location>
</feature>
<comment type="catalytic activity">
    <reaction evidence="6">
        <text>a thymidine in DNA + NAD(+) = an N-(ADP-alpha-D-ribosyl)-thymidine in DNA + nicotinamide + H(+)</text>
        <dbReference type="Rhea" id="RHEA:71651"/>
        <dbReference type="Rhea" id="RHEA-COMP:13556"/>
        <dbReference type="Rhea" id="RHEA-COMP:18051"/>
        <dbReference type="ChEBI" id="CHEBI:15378"/>
        <dbReference type="ChEBI" id="CHEBI:17154"/>
        <dbReference type="ChEBI" id="CHEBI:57540"/>
        <dbReference type="ChEBI" id="CHEBI:137386"/>
        <dbReference type="ChEBI" id="CHEBI:191199"/>
    </reaction>
</comment>
<feature type="binding site" evidence="6">
    <location>
        <position position="87"/>
    </location>
    <ligand>
        <name>NAD(+)</name>
        <dbReference type="ChEBI" id="CHEBI:57540"/>
    </ligand>
</feature>
<feature type="active site" description="Proton acceptor" evidence="6">
    <location>
        <position position="118"/>
    </location>
</feature>
<evidence type="ECO:0000256" key="1">
    <source>
        <dbReference type="ARBA" id="ARBA00022649"/>
    </source>
</evidence>
<keyword evidence="1 6" id="KW-1277">Toxin-antitoxin system</keyword>